<sequence>MQGFYLLCVTQQTIDPGNVLSRAIDFSVKLTKDVGNLLILIVLSIIPIVNFIVIGYFAEIVWQNPEEPPKLETSRLGEYFVEGLKVILISLVYFIVPLLLIGIGMVTSGAFHPMGMTGIGFLRLLAGGIFFLLGFILLLAIAFIAYPLLGIILRTGDASKIFAFGEAWSLIQTIGLGNYLVILIALLVINLIVSALGNIVALILSPFLMAITFKALAIIVETRYPARP</sequence>
<feature type="transmembrane region" description="Helical" evidence="1">
    <location>
        <begin position="79"/>
        <end position="104"/>
    </location>
</feature>
<protein>
    <submittedName>
        <fullName evidence="2">DUF4013 domain-containing protein</fullName>
    </submittedName>
</protein>
<proteinExistence type="predicted"/>
<evidence type="ECO:0000313" key="2">
    <source>
        <dbReference type="EMBL" id="HDP15981.1"/>
    </source>
</evidence>
<accession>A0A7C1CF69</accession>
<dbReference type="InterPro" id="IPR025098">
    <property type="entry name" value="DUF4013"/>
</dbReference>
<feature type="transmembrane region" description="Helical" evidence="1">
    <location>
        <begin position="37"/>
        <end position="58"/>
    </location>
</feature>
<feature type="transmembrane region" description="Helical" evidence="1">
    <location>
        <begin position="199"/>
        <end position="220"/>
    </location>
</feature>
<name>A0A7C1CF69_9CREN</name>
<dbReference type="AlphaFoldDB" id="A0A7C1CF69"/>
<evidence type="ECO:0000256" key="1">
    <source>
        <dbReference type="SAM" id="Phobius"/>
    </source>
</evidence>
<keyword evidence="1" id="KW-1133">Transmembrane helix</keyword>
<comment type="caution">
    <text evidence="2">The sequence shown here is derived from an EMBL/GenBank/DDBJ whole genome shotgun (WGS) entry which is preliminary data.</text>
</comment>
<keyword evidence="1" id="KW-0472">Membrane</keyword>
<dbReference type="Pfam" id="PF13197">
    <property type="entry name" value="DUF4013"/>
    <property type="match status" value="1"/>
</dbReference>
<keyword evidence="1" id="KW-0812">Transmembrane</keyword>
<dbReference type="EMBL" id="DSAY01000178">
    <property type="protein sequence ID" value="HDP15981.1"/>
    <property type="molecule type" value="Genomic_DNA"/>
</dbReference>
<organism evidence="2">
    <name type="scientific">Thermofilum adornatum</name>
    <dbReference type="NCBI Taxonomy" id="1365176"/>
    <lineage>
        <taxon>Archaea</taxon>
        <taxon>Thermoproteota</taxon>
        <taxon>Thermoprotei</taxon>
        <taxon>Thermofilales</taxon>
        <taxon>Thermofilaceae</taxon>
        <taxon>Thermofilum</taxon>
    </lineage>
</organism>
<feature type="transmembrane region" description="Helical" evidence="1">
    <location>
        <begin position="124"/>
        <end position="149"/>
    </location>
</feature>
<feature type="transmembrane region" description="Helical" evidence="1">
    <location>
        <begin position="170"/>
        <end position="193"/>
    </location>
</feature>
<reference evidence="2" key="1">
    <citation type="journal article" date="2020" name="mSystems">
        <title>Genome- and Community-Level Interaction Insights into Carbon Utilization and Element Cycling Functions of Hydrothermarchaeota in Hydrothermal Sediment.</title>
        <authorList>
            <person name="Zhou Z."/>
            <person name="Liu Y."/>
            <person name="Xu W."/>
            <person name="Pan J."/>
            <person name="Luo Z.H."/>
            <person name="Li M."/>
        </authorList>
    </citation>
    <scope>NUCLEOTIDE SEQUENCE [LARGE SCALE GENOMIC DNA]</scope>
    <source>
        <strain evidence="2">SpSt-116</strain>
    </source>
</reference>
<gene>
    <name evidence="2" type="ORF">ENN26_09455</name>
</gene>